<accession>B2VTA4</accession>
<reference evidence="2" key="1">
    <citation type="journal article" date="2013" name="G3 (Bethesda)">
        <title>Comparative genomics of a plant-pathogenic fungus, Pyrenophora tritici-repentis, reveals transduplication and the impact of repeat elements on pathogenicity and population divergence.</title>
        <authorList>
            <person name="Manning V.A."/>
            <person name="Pandelova I."/>
            <person name="Dhillon B."/>
            <person name="Wilhelm L.J."/>
            <person name="Goodwin S.B."/>
            <person name="Berlin A.M."/>
            <person name="Figueroa M."/>
            <person name="Freitag M."/>
            <person name="Hane J.K."/>
            <person name="Henrissat B."/>
            <person name="Holman W.H."/>
            <person name="Kodira C.D."/>
            <person name="Martin J."/>
            <person name="Oliver R.P."/>
            <person name="Robbertse B."/>
            <person name="Schackwitz W."/>
            <person name="Schwartz D.C."/>
            <person name="Spatafora J.W."/>
            <person name="Turgeon B.G."/>
            <person name="Yandava C."/>
            <person name="Young S."/>
            <person name="Zhou S."/>
            <person name="Zeng Q."/>
            <person name="Grigoriev I.V."/>
            <person name="Ma L.-J."/>
            <person name="Ciuffetti L.M."/>
        </authorList>
    </citation>
    <scope>NUCLEOTIDE SEQUENCE [LARGE SCALE GENOMIC DNA]</scope>
    <source>
        <strain evidence="2">Pt-1C-BFP</strain>
    </source>
</reference>
<dbReference type="HOGENOM" id="CLU_2850775_0_0_1"/>
<dbReference type="AlphaFoldDB" id="B2VTA4"/>
<organism evidence="1 2">
    <name type="scientific">Pyrenophora tritici-repentis (strain Pt-1C-BFP)</name>
    <name type="common">Wheat tan spot fungus</name>
    <name type="synonym">Drechslera tritici-repentis</name>
    <dbReference type="NCBI Taxonomy" id="426418"/>
    <lineage>
        <taxon>Eukaryota</taxon>
        <taxon>Fungi</taxon>
        <taxon>Dikarya</taxon>
        <taxon>Ascomycota</taxon>
        <taxon>Pezizomycotina</taxon>
        <taxon>Dothideomycetes</taxon>
        <taxon>Pleosporomycetidae</taxon>
        <taxon>Pleosporales</taxon>
        <taxon>Pleosporineae</taxon>
        <taxon>Pleosporaceae</taxon>
        <taxon>Pyrenophora</taxon>
    </lineage>
</organism>
<dbReference type="EMBL" id="DS231615">
    <property type="protein sequence ID" value="EDU40257.1"/>
    <property type="molecule type" value="Genomic_DNA"/>
</dbReference>
<protein>
    <submittedName>
        <fullName evidence="1">Uncharacterized protein</fullName>
    </submittedName>
</protein>
<evidence type="ECO:0000313" key="1">
    <source>
        <dbReference type="EMBL" id="EDU40257.1"/>
    </source>
</evidence>
<name>B2VTA4_PYRTR</name>
<proteinExistence type="predicted"/>
<evidence type="ECO:0000313" key="2">
    <source>
        <dbReference type="Proteomes" id="UP000001471"/>
    </source>
</evidence>
<dbReference type="InParanoid" id="B2VTA4"/>
<dbReference type="Proteomes" id="UP000001471">
    <property type="component" value="Unassembled WGS sequence"/>
</dbReference>
<gene>
    <name evidence="1" type="ORF">PTRG_00819</name>
</gene>
<sequence length="65" mass="7470">MLNIFDDFSEQDPYYCIVFGPTRGNAQGALKVVSDGSWKPAHHHCIRYQRNESESMWLTALDEHG</sequence>